<evidence type="ECO:0000256" key="3">
    <source>
        <dbReference type="ARBA" id="ARBA00022989"/>
    </source>
</evidence>
<dbReference type="InterPro" id="IPR051533">
    <property type="entry name" value="WaaL-like"/>
</dbReference>
<accession>A0ABS1LA12</accession>
<dbReference type="PANTHER" id="PTHR37422:SF13">
    <property type="entry name" value="LIPOPOLYSACCHARIDE BIOSYNTHESIS PROTEIN PA4999-RELATED"/>
    <property type="match status" value="1"/>
</dbReference>
<dbReference type="RefSeq" id="WP_201936873.1">
    <property type="nucleotide sequence ID" value="NZ_JAERSG010000003.1"/>
</dbReference>
<sequence length="457" mass="49316">MTTLREPSTDEHVRPRAPRTADATTLIALFVVLQFGLPATLVLDHLPMALRASTIVALGLGVLWFCTQMTTTLGAAKGSNPVRTAVFVYACVVLAVYGKSSFTYLDGDERASGDHAMVIVLSMICLALAICDGVRSRERIGFLLRVMVVGACWVSFVGIVQYLFLFDITGYLQLPGMQFGERYDLVLVREGLPRVSGTTQHPIEFGVFSAMMLPLALHVAFTETRGRRWRGAWWGCVALIATGLMFSASRSAILALACTGIVLSFGWTARRRLWTVAAGLVFLVFIKLISPGLLGALVSLFRNAGNDDSVRYRTHDYDTAREAISANPLLGRGIGTWYSPKRVVFDNQYLLTLVDSGIIGLAAVLGMVFAAMYCVRRVVVLSRVSPAPVGTTSRDRDLALSLGASLAAILPTYATFDFAAFSTVNSLMYLVVGVSGALLRVVATEVAGDPVDEHAVG</sequence>
<feature type="transmembrane region" description="Helical" evidence="5">
    <location>
        <begin position="111"/>
        <end position="130"/>
    </location>
</feature>
<feature type="transmembrane region" description="Helical" evidence="5">
    <location>
        <begin position="48"/>
        <end position="66"/>
    </location>
</feature>
<reference evidence="7 8" key="1">
    <citation type="submission" date="2021-01" db="EMBL/GenBank/DDBJ databases">
        <title>Genome seq and assembly of Nocardiodes sp. G10.</title>
        <authorList>
            <person name="Chhetri G."/>
        </authorList>
    </citation>
    <scope>NUCLEOTIDE SEQUENCE [LARGE SCALE GENOMIC DNA]</scope>
    <source>
        <strain evidence="7 8">G10</strain>
    </source>
</reference>
<dbReference type="GO" id="GO:0016874">
    <property type="term" value="F:ligase activity"/>
    <property type="evidence" value="ECO:0007669"/>
    <property type="project" value="UniProtKB-KW"/>
</dbReference>
<evidence type="ECO:0000256" key="2">
    <source>
        <dbReference type="ARBA" id="ARBA00022692"/>
    </source>
</evidence>
<keyword evidence="3 5" id="KW-1133">Transmembrane helix</keyword>
<gene>
    <name evidence="7" type="ORF">JI751_12895</name>
</gene>
<evidence type="ECO:0000313" key="8">
    <source>
        <dbReference type="Proteomes" id="UP000636918"/>
    </source>
</evidence>
<feature type="transmembrane region" description="Helical" evidence="5">
    <location>
        <begin position="142"/>
        <end position="164"/>
    </location>
</feature>
<feature type="transmembrane region" description="Helical" evidence="5">
    <location>
        <begin position="229"/>
        <end position="246"/>
    </location>
</feature>
<evidence type="ECO:0000256" key="1">
    <source>
        <dbReference type="ARBA" id="ARBA00004141"/>
    </source>
</evidence>
<keyword evidence="2 5" id="KW-0812">Transmembrane</keyword>
<name>A0ABS1LA12_9ACTN</name>
<feature type="transmembrane region" description="Helical" evidence="5">
    <location>
        <begin position="276"/>
        <end position="301"/>
    </location>
</feature>
<dbReference type="InterPro" id="IPR007016">
    <property type="entry name" value="O-antigen_ligase-rel_domated"/>
</dbReference>
<feature type="domain" description="O-antigen ligase-related" evidence="6">
    <location>
        <begin position="237"/>
        <end position="364"/>
    </location>
</feature>
<evidence type="ECO:0000313" key="7">
    <source>
        <dbReference type="EMBL" id="MBL0748511.1"/>
    </source>
</evidence>
<feature type="transmembrane region" description="Helical" evidence="5">
    <location>
        <begin position="21"/>
        <end position="42"/>
    </location>
</feature>
<comment type="caution">
    <text evidence="7">The sequence shown here is derived from an EMBL/GenBank/DDBJ whole genome shotgun (WGS) entry which is preliminary data.</text>
</comment>
<dbReference type="PANTHER" id="PTHR37422">
    <property type="entry name" value="TEICHURONIC ACID BIOSYNTHESIS PROTEIN TUAE"/>
    <property type="match status" value="1"/>
</dbReference>
<dbReference type="Proteomes" id="UP000636918">
    <property type="component" value="Unassembled WGS sequence"/>
</dbReference>
<evidence type="ECO:0000256" key="5">
    <source>
        <dbReference type="SAM" id="Phobius"/>
    </source>
</evidence>
<dbReference type="Pfam" id="PF04932">
    <property type="entry name" value="Wzy_C"/>
    <property type="match status" value="1"/>
</dbReference>
<feature type="transmembrane region" description="Helical" evidence="5">
    <location>
        <begin position="349"/>
        <end position="375"/>
    </location>
</feature>
<dbReference type="EMBL" id="JAERSG010000003">
    <property type="protein sequence ID" value="MBL0748511.1"/>
    <property type="molecule type" value="Genomic_DNA"/>
</dbReference>
<comment type="subcellular location">
    <subcellularLocation>
        <location evidence="1">Membrane</location>
        <topology evidence="1">Multi-pass membrane protein</topology>
    </subcellularLocation>
</comment>
<feature type="transmembrane region" description="Helical" evidence="5">
    <location>
        <begin position="396"/>
        <end position="414"/>
    </location>
</feature>
<keyword evidence="8" id="KW-1185">Reference proteome</keyword>
<keyword evidence="7" id="KW-0436">Ligase</keyword>
<proteinExistence type="predicted"/>
<evidence type="ECO:0000259" key="6">
    <source>
        <dbReference type="Pfam" id="PF04932"/>
    </source>
</evidence>
<keyword evidence="4 5" id="KW-0472">Membrane</keyword>
<protein>
    <submittedName>
        <fullName evidence="7">O-antigen ligase family protein</fullName>
    </submittedName>
</protein>
<feature type="transmembrane region" description="Helical" evidence="5">
    <location>
        <begin position="252"/>
        <end position="269"/>
    </location>
</feature>
<organism evidence="7 8">
    <name type="scientific">Nocardioides baculatus</name>
    <dbReference type="NCBI Taxonomy" id="2801337"/>
    <lineage>
        <taxon>Bacteria</taxon>
        <taxon>Bacillati</taxon>
        <taxon>Actinomycetota</taxon>
        <taxon>Actinomycetes</taxon>
        <taxon>Propionibacteriales</taxon>
        <taxon>Nocardioidaceae</taxon>
        <taxon>Nocardioides</taxon>
    </lineage>
</organism>
<evidence type="ECO:0000256" key="4">
    <source>
        <dbReference type="ARBA" id="ARBA00023136"/>
    </source>
</evidence>
<feature type="transmembrane region" description="Helical" evidence="5">
    <location>
        <begin position="86"/>
        <end position="105"/>
    </location>
</feature>
<feature type="transmembrane region" description="Helical" evidence="5">
    <location>
        <begin position="203"/>
        <end position="222"/>
    </location>
</feature>